<feature type="binding site" evidence="9">
    <location>
        <position position="197"/>
    </location>
    <ligand>
        <name>substrate</name>
    </ligand>
</feature>
<keyword evidence="9" id="KW-0963">Cytoplasm</keyword>
<feature type="binding site" evidence="9">
    <location>
        <position position="424"/>
    </location>
    <ligand>
        <name>substrate</name>
    </ligand>
</feature>
<feature type="site" description="Involved in the stabilization of negative charge on the oxyanion by the formation of the oxyanion hole" evidence="9">
    <location>
        <position position="134"/>
    </location>
</feature>
<feature type="binding site" evidence="9">
    <location>
        <position position="295"/>
    </location>
    <ligand>
        <name>substrate</name>
    </ligand>
</feature>
<evidence type="ECO:0000256" key="3">
    <source>
        <dbReference type="ARBA" id="ARBA00022571"/>
    </source>
</evidence>
<evidence type="ECO:0000256" key="4">
    <source>
        <dbReference type="ARBA" id="ARBA00022605"/>
    </source>
</evidence>
<evidence type="ECO:0000256" key="6">
    <source>
        <dbReference type="ARBA" id="ARBA00022813"/>
    </source>
</evidence>
<dbReference type="FunFam" id="3.10.20.340:FF:000001">
    <property type="entry name" value="Arginine biosynthesis bifunctional protein ArgJ, chloroplastic"/>
    <property type="match status" value="1"/>
</dbReference>
<evidence type="ECO:0000256" key="2">
    <source>
        <dbReference type="ARBA" id="ARBA00011475"/>
    </source>
</evidence>
<name>A0A450X595_9GAMM</name>
<keyword evidence="9" id="KW-0511">Multifunctional enzyme</keyword>
<dbReference type="FunFam" id="3.60.70.12:FF:000001">
    <property type="entry name" value="Arginine biosynthesis bifunctional protein ArgJ, chloroplastic"/>
    <property type="match status" value="1"/>
</dbReference>
<organism evidence="10">
    <name type="scientific">Candidatus Kentrum sp. MB</name>
    <dbReference type="NCBI Taxonomy" id="2138164"/>
    <lineage>
        <taxon>Bacteria</taxon>
        <taxon>Pseudomonadati</taxon>
        <taxon>Pseudomonadota</taxon>
        <taxon>Gammaproteobacteria</taxon>
        <taxon>Candidatus Kentrum</taxon>
    </lineage>
</organism>
<feature type="binding site" evidence="9">
    <location>
        <position position="208"/>
    </location>
    <ligand>
        <name>substrate</name>
    </ligand>
</feature>
<feature type="active site" description="Nucleophile" evidence="9">
    <location>
        <position position="208"/>
    </location>
</feature>
<feature type="chain" id="PRO_5034662889" description="Arginine biosynthesis bifunctional protein ArgJ beta chain" evidence="9">
    <location>
        <begin position="208"/>
        <end position="424"/>
    </location>
</feature>
<proteinExistence type="inferred from homology"/>
<reference evidence="10" key="1">
    <citation type="submission" date="2019-02" db="EMBL/GenBank/DDBJ databases">
        <authorList>
            <person name="Gruber-Vodicka R. H."/>
            <person name="Seah K. B. B."/>
        </authorList>
    </citation>
    <scope>NUCLEOTIDE SEQUENCE</scope>
    <source>
        <strain evidence="10">BECK_BZ197</strain>
        <strain evidence="11">BECK_BZ199</strain>
    </source>
</reference>
<feature type="binding site" evidence="9">
    <location>
        <position position="419"/>
    </location>
    <ligand>
        <name>substrate</name>
    </ligand>
</feature>
<accession>A0A450X595</accession>
<dbReference type="GO" id="GO:0004042">
    <property type="term" value="F:L-glutamate N-acetyltransferase activity"/>
    <property type="evidence" value="ECO:0007669"/>
    <property type="project" value="UniProtKB-UniRule"/>
</dbReference>
<dbReference type="GO" id="GO:0005737">
    <property type="term" value="C:cytoplasm"/>
    <property type="evidence" value="ECO:0007669"/>
    <property type="project" value="UniProtKB-SubCell"/>
</dbReference>
<evidence type="ECO:0000256" key="8">
    <source>
        <dbReference type="ARBA" id="ARBA00049439"/>
    </source>
</evidence>
<keyword evidence="4 9" id="KW-0028">Amino-acid biosynthesis</keyword>
<dbReference type="Pfam" id="PF01960">
    <property type="entry name" value="ArgJ"/>
    <property type="match status" value="1"/>
</dbReference>
<dbReference type="EMBL" id="CAADFO010000008">
    <property type="protein sequence ID" value="VFK24390.1"/>
    <property type="molecule type" value="Genomic_DNA"/>
</dbReference>
<dbReference type="GO" id="GO:0004358">
    <property type="term" value="F:L-glutamate N-acetyltransferase activity, acting on acetyl-L-ornithine as donor"/>
    <property type="evidence" value="ECO:0007669"/>
    <property type="project" value="UniProtKB-UniRule"/>
</dbReference>
<dbReference type="EC" id="2.3.1.1" evidence="9"/>
<gene>
    <name evidence="9" type="primary">argJ</name>
    <name evidence="10" type="ORF">BECKMB1821G_GA0114241_100830</name>
    <name evidence="11" type="ORF">BECKMB1821I_GA0114274_10176</name>
</gene>
<dbReference type="NCBIfam" id="TIGR00120">
    <property type="entry name" value="ArgJ"/>
    <property type="match status" value="1"/>
</dbReference>
<comment type="similarity">
    <text evidence="1 9">Belongs to the ArgJ family.</text>
</comment>
<keyword evidence="5 9" id="KW-0808">Transferase</keyword>
<evidence type="ECO:0000256" key="9">
    <source>
        <dbReference type="HAMAP-Rule" id="MF_01106"/>
    </source>
</evidence>
<dbReference type="AlphaFoldDB" id="A0A450X595"/>
<feature type="binding site" evidence="9">
    <location>
        <position position="171"/>
    </location>
    <ligand>
        <name>substrate</name>
    </ligand>
</feature>
<comment type="function">
    <text evidence="9">Catalyzes two activities which are involved in the cyclic version of arginine biosynthesis: the synthesis of N-acetylglutamate from glutamate and acetyl-CoA as the acetyl donor, and of ornithine by transacetylation between N(2)-acetylornithine and glutamate.</text>
</comment>
<feature type="site" description="Cleavage; by autolysis" evidence="9">
    <location>
        <begin position="207"/>
        <end position="208"/>
    </location>
</feature>
<evidence type="ECO:0000256" key="7">
    <source>
        <dbReference type="ARBA" id="ARBA00023315"/>
    </source>
</evidence>
<dbReference type="GO" id="GO:0006592">
    <property type="term" value="P:ornithine biosynthetic process"/>
    <property type="evidence" value="ECO:0007669"/>
    <property type="project" value="TreeGrafter"/>
</dbReference>
<comment type="pathway">
    <text evidence="9">Amino-acid biosynthesis; L-arginine biosynthesis; L-ornithine and N-acetyl-L-glutamate from L-glutamate and N(2)-acetyl-L-ornithine (cyclic): step 1/1.</text>
</comment>
<comment type="catalytic activity">
    <reaction evidence="8 9">
        <text>N(2)-acetyl-L-ornithine + L-glutamate = N-acetyl-L-glutamate + L-ornithine</text>
        <dbReference type="Rhea" id="RHEA:15349"/>
        <dbReference type="ChEBI" id="CHEBI:29985"/>
        <dbReference type="ChEBI" id="CHEBI:44337"/>
        <dbReference type="ChEBI" id="CHEBI:46911"/>
        <dbReference type="ChEBI" id="CHEBI:57805"/>
        <dbReference type="EC" id="2.3.1.35"/>
    </reaction>
</comment>
<keyword evidence="6 9" id="KW-0068">Autocatalytic cleavage</keyword>
<comment type="subcellular location">
    <subcellularLocation>
        <location evidence="9">Cytoplasm</location>
    </subcellularLocation>
</comment>
<comment type="subunit">
    <text evidence="2 9">Heterotetramer of two alpha and two beta chains.</text>
</comment>
<dbReference type="InterPro" id="IPR016117">
    <property type="entry name" value="ArgJ-like_dom_sf"/>
</dbReference>
<comment type="catalytic activity">
    <reaction evidence="9">
        <text>L-glutamate + acetyl-CoA = N-acetyl-L-glutamate + CoA + H(+)</text>
        <dbReference type="Rhea" id="RHEA:24292"/>
        <dbReference type="ChEBI" id="CHEBI:15378"/>
        <dbReference type="ChEBI" id="CHEBI:29985"/>
        <dbReference type="ChEBI" id="CHEBI:44337"/>
        <dbReference type="ChEBI" id="CHEBI:57287"/>
        <dbReference type="ChEBI" id="CHEBI:57288"/>
        <dbReference type="EC" id="2.3.1.1"/>
    </reaction>
</comment>
<dbReference type="EC" id="2.3.1.35" evidence="9"/>
<dbReference type="PANTHER" id="PTHR23100">
    <property type="entry name" value="ARGININE BIOSYNTHESIS BIFUNCTIONAL PROTEIN ARGJ"/>
    <property type="match status" value="1"/>
</dbReference>
<dbReference type="NCBIfam" id="NF003802">
    <property type="entry name" value="PRK05388.1"/>
    <property type="match status" value="1"/>
</dbReference>
<evidence type="ECO:0000313" key="11">
    <source>
        <dbReference type="EMBL" id="VFK30654.1"/>
    </source>
</evidence>
<evidence type="ECO:0000256" key="5">
    <source>
        <dbReference type="ARBA" id="ARBA00022679"/>
    </source>
</evidence>
<protein>
    <recommendedName>
        <fullName evidence="9">Arginine biosynthesis bifunctional protein ArgJ</fullName>
    </recommendedName>
    <domain>
        <recommendedName>
            <fullName evidence="9">Glutamate N-acetyltransferase</fullName>
            <ecNumber evidence="9">2.3.1.35</ecNumber>
        </recommendedName>
        <alternativeName>
            <fullName evidence="9">Ornithine acetyltransferase</fullName>
            <shortName evidence="9">OATase</shortName>
        </alternativeName>
        <alternativeName>
            <fullName evidence="9">Ornithine transacetylase</fullName>
        </alternativeName>
    </domain>
    <domain>
        <recommendedName>
            <fullName evidence="9">Amino-acid acetyltransferase</fullName>
            <ecNumber evidence="9">2.3.1.1</ecNumber>
        </recommendedName>
        <alternativeName>
            <fullName evidence="9">N-acetylglutamate synthase</fullName>
            <shortName evidence="9">AGSase</shortName>
        </alternativeName>
    </domain>
    <component>
        <recommendedName>
            <fullName evidence="9">Arginine biosynthesis bifunctional protein ArgJ alpha chain</fullName>
        </recommendedName>
    </component>
    <component>
        <recommendedName>
            <fullName evidence="9">Arginine biosynthesis bifunctional protein ArgJ beta chain</fullName>
        </recommendedName>
    </component>
</protein>
<dbReference type="PANTHER" id="PTHR23100:SF0">
    <property type="entry name" value="ARGININE BIOSYNTHESIS BIFUNCTIONAL PROTEIN ARGJ, MITOCHONDRIAL"/>
    <property type="match status" value="1"/>
</dbReference>
<feature type="site" description="Involved in the stabilization of negative charge on the oxyanion by the formation of the oxyanion hole" evidence="9">
    <location>
        <position position="135"/>
    </location>
</feature>
<feature type="chain" id="PRO_5034662890" description="Arginine biosynthesis bifunctional protein ArgJ alpha chain" evidence="9">
    <location>
        <begin position="1"/>
        <end position="207"/>
    </location>
</feature>
<dbReference type="Gene3D" id="3.60.70.12">
    <property type="entry name" value="L-amino peptidase D-ALA esterase/amidase"/>
    <property type="match status" value="1"/>
</dbReference>
<dbReference type="Gene3D" id="3.10.20.340">
    <property type="entry name" value="ArgJ beta chain, C-terminal domain"/>
    <property type="match status" value="1"/>
</dbReference>
<sequence length="424" mass="45413">MPDTNQHKSMSSEDRPLMIEPLAAINGIRLGTANARIRQRPGGASTKDREDLVVVEIAEGANTAAVFTRNAFCAAPVHVARRHLDSASPRFLLINAGNANAGTGEQGLLDAEICCKAVAQQTRCPFEAVLPFSTGVIGEPLPVDRICAELPRALQNLSPHGWEPAAKAIMTTDIVPKGVSQHVETPEGRFTITGIVKGSGMIRPDMATMLAFIATDAAVAPHVLHHALGLAVDRSFHRITVEGDTSTNDTCVLMATGGAGIPTIDRIEGDRYNVFQEGVIEVCQALAKSIIRDAEGASKFITIQVQGGESEEECAQIAFCIAHSPLVKTAFFAGDPNWGRILAAIGRAGLSELDITKVRIFMDEVCIVASGGRAPGYTEEEGQRVMAAPEITIRIELGRGAKSTIVWTCDLSYEYVRINAEYRT</sequence>
<keyword evidence="3 9" id="KW-0055">Arginine biosynthesis</keyword>
<dbReference type="InterPro" id="IPR042195">
    <property type="entry name" value="ArgJ_beta_C"/>
</dbReference>
<dbReference type="SUPFAM" id="SSF56266">
    <property type="entry name" value="DmpA/ArgJ-like"/>
    <property type="match status" value="1"/>
</dbReference>
<keyword evidence="7 9" id="KW-0012">Acyltransferase</keyword>
<evidence type="ECO:0000313" key="10">
    <source>
        <dbReference type="EMBL" id="VFK24390.1"/>
    </source>
</evidence>
<dbReference type="HAMAP" id="MF_01106">
    <property type="entry name" value="ArgJ"/>
    <property type="match status" value="1"/>
</dbReference>
<comment type="pathway">
    <text evidence="9">Amino-acid biosynthesis; L-arginine biosynthesis; N(2)-acetyl-L-ornithine from L-glutamate: step 1/4.</text>
</comment>
<dbReference type="GO" id="GO:0006526">
    <property type="term" value="P:L-arginine biosynthetic process"/>
    <property type="evidence" value="ECO:0007669"/>
    <property type="project" value="UniProtKB-UniRule"/>
</dbReference>
<evidence type="ECO:0000256" key="1">
    <source>
        <dbReference type="ARBA" id="ARBA00006774"/>
    </source>
</evidence>
<dbReference type="EMBL" id="CAADFQ010000017">
    <property type="protein sequence ID" value="VFK30654.1"/>
    <property type="molecule type" value="Genomic_DNA"/>
</dbReference>
<dbReference type="CDD" id="cd02152">
    <property type="entry name" value="OAT"/>
    <property type="match status" value="1"/>
</dbReference>
<dbReference type="InterPro" id="IPR002813">
    <property type="entry name" value="Arg_biosynth_ArgJ"/>
</dbReference>
<dbReference type="UniPathway" id="UPA00068">
    <property type="reaction ID" value="UER00106"/>
</dbReference>